<dbReference type="SMART" id="SM00861">
    <property type="entry name" value="Transket_pyr"/>
    <property type="match status" value="1"/>
</dbReference>
<dbReference type="InterPro" id="IPR005477">
    <property type="entry name" value="Dxylulose-5-P_synthase"/>
</dbReference>
<organism evidence="13 14">
    <name type="scientific">Roseburia faecis</name>
    <dbReference type="NCBI Taxonomy" id="301302"/>
    <lineage>
        <taxon>Bacteria</taxon>
        <taxon>Bacillati</taxon>
        <taxon>Bacillota</taxon>
        <taxon>Clostridia</taxon>
        <taxon>Lachnospirales</taxon>
        <taxon>Lachnospiraceae</taxon>
        <taxon>Roseburia</taxon>
    </lineage>
</organism>
<comment type="similarity">
    <text evidence="3">Belongs to the transketolase family. DXPS subfamily.</text>
</comment>
<dbReference type="InterPro" id="IPR005475">
    <property type="entry name" value="Transketolase-like_Pyr-bd"/>
</dbReference>
<keyword evidence="9" id="KW-0784">Thiamine biosynthesis</keyword>
<evidence type="ECO:0000256" key="6">
    <source>
        <dbReference type="ARBA" id="ARBA00022679"/>
    </source>
</evidence>
<keyword evidence="11" id="KW-0414">Isoprene biosynthesis</keyword>
<dbReference type="AlphaFoldDB" id="A0A0M6WJ51"/>
<dbReference type="InterPro" id="IPR033248">
    <property type="entry name" value="Transketolase_C"/>
</dbReference>
<accession>A0A0M6WJ51</accession>
<dbReference type="EC" id="2.2.1.7" evidence="5"/>
<dbReference type="SUPFAM" id="SSF52922">
    <property type="entry name" value="TK C-terminal domain-like"/>
    <property type="match status" value="1"/>
</dbReference>
<dbReference type="GO" id="GO:0009228">
    <property type="term" value="P:thiamine biosynthetic process"/>
    <property type="evidence" value="ECO:0007669"/>
    <property type="project" value="UniProtKB-KW"/>
</dbReference>
<evidence type="ECO:0000313" key="14">
    <source>
        <dbReference type="Proteomes" id="UP000049979"/>
    </source>
</evidence>
<evidence type="ECO:0000256" key="9">
    <source>
        <dbReference type="ARBA" id="ARBA00022977"/>
    </source>
</evidence>
<keyword evidence="10" id="KW-0786">Thiamine pyrophosphate</keyword>
<evidence type="ECO:0000256" key="5">
    <source>
        <dbReference type="ARBA" id="ARBA00013150"/>
    </source>
</evidence>
<evidence type="ECO:0000256" key="7">
    <source>
        <dbReference type="ARBA" id="ARBA00022723"/>
    </source>
</evidence>
<feature type="domain" description="Transketolase-like pyrimidine-binding" evidence="12">
    <location>
        <begin position="2"/>
        <end position="167"/>
    </location>
</feature>
<keyword evidence="7" id="KW-0479">Metal-binding</keyword>
<evidence type="ECO:0000256" key="1">
    <source>
        <dbReference type="ARBA" id="ARBA00001946"/>
    </source>
</evidence>
<reference evidence="14" key="1">
    <citation type="submission" date="2015-05" db="EMBL/GenBank/DDBJ databases">
        <authorList>
            <consortium name="Pathogen Informatics"/>
        </authorList>
    </citation>
    <scope>NUCLEOTIDE SEQUENCE [LARGE SCALE GENOMIC DNA]</scope>
    <source>
        <strain evidence="14">M72</strain>
    </source>
</reference>
<dbReference type="InterPro" id="IPR029061">
    <property type="entry name" value="THDP-binding"/>
</dbReference>
<sequence length="298" mass="33178">MNLMISQFYQTSKAVLEMDDRAVVLMAASGAFLFPDLKRKYPQKFVEAVDVGIMEQSMVSIAAGMSIAGMIPIIYGQSPFIIERAYEQIKVDFGYQQLGGNFVGFGASTENAIYGATHCCPADLAVLGMIPGMEIVVPGRPDEYHTLFLEAYADNHPTYYRITRYCNSYNKPVMFGKANIVKKGCKATVLAVGPMLELAMQAFKDEDVTILYYTTIVPFDEKTLQANLVNDRLLVMEPAYQGGMLPQIAKALHGNMMKMDLVGYPLEFITNHGYVADNASRYGLTVEQVKSRYQELIK</sequence>
<dbReference type="GO" id="GO:0046872">
    <property type="term" value="F:metal ion binding"/>
    <property type="evidence" value="ECO:0007669"/>
    <property type="project" value="UniProtKB-KW"/>
</dbReference>
<evidence type="ECO:0000313" key="13">
    <source>
        <dbReference type="EMBL" id="CRL36828.1"/>
    </source>
</evidence>
<gene>
    <name evidence="13" type="ORF">M72_27191</name>
</gene>
<dbReference type="GO" id="GO:0008661">
    <property type="term" value="F:1-deoxy-D-xylulose-5-phosphate synthase activity"/>
    <property type="evidence" value="ECO:0007669"/>
    <property type="project" value="UniProtKB-EC"/>
</dbReference>
<dbReference type="PANTHER" id="PTHR43322:SF5">
    <property type="entry name" value="1-DEOXY-D-XYLULOSE-5-PHOSPHATE SYNTHASE, CHLOROPLASTIC"/>
    <property type="match status" value="1"/>
</dbReference>
<dbReference type="CDD" id="cd07033">
    <property type="entry name" value="TPP_PYR_DXS_TK_like"/>
    <property type="match status" value="1"/>
</dbReference>
<protein>
    <recommendedName>
        <fullName evidence="5">1-deoxy-D-xylulose-5-phosphate synthase</fullName>
        <ecNumber evidence="5">2.2.1.7</ecNumber>
    </recommendedName>
</protein>
<evidence type="ECO:0000256" key="3">
    <source>
        <dbReference type="ARBA" id="ARBA00011081"/>
    </source>
</evidence>
<dbReference type="Gene3D" id="3.40.50.970">
    <property type="match status" value="1"/>
</dbReference>
<evidence type="ECO:0000256" key="4">
    <source>
        <dbReference type="ARBA" id="ARBA00011738"/>
    </source>
</evidence>
<comment type="subunit">
    <text evidence="4">Homodimer.</text>
</comment>
<dbReference type="Pfam" id="PF02780">
    <property type="entry name" value="Transketolase_C"/>
    <property type="match status" value="1"/>
</dbReference>
<dbReference type="RefSeq" id="WP_055067598.1">
    <property type="nucleotide sequence ID" value="NZ_CP173697.1"/>
</dbReference>
<keyword evidence="8" id="KW-0460">Magnesium</keyword>
<dbReference type="OrthoDB" id="8732661at2"/>
<proteinExistence type="inferred from homology"/>
<keyword evidence="14" id="KW-1185">Reference proteome</keyword>
<dbReference type="GO" id="GO:0019288">
    <property type="term" value="P:isopentenyl diphosphate biosynthetic process, methylerythritol 4-phosphate pathway"/>
    <property type="evidence" value="ECO:0007669"/>
    <property type="project" value="TreeGrafter"/>
</dbReference>
<evidence type="ECO:0000256" key="2">
    <source>
        <dbReference type="ARBA" id="ARBA00004980"/>
    </source>
</evidence>
<dbReference type="Gene3D" id="3.40.50.920">
    <property type="match status" value="1"/>
</dbReference>
<dbReference type="Pfam" id="PF02779">
    <property type="entry name" value="Transket_pyr"/>
    <property type="match status" value="1"/>
</dbReference>
<dbReference type="SUPFAM" id="SSF52518">
    <property type="entry name" value="Thiamin diphosphate-binding fold (THDP-binding)"/>
    <property type="match status" value="1"/>
</dbReference>
<evidence type="ECO:0000256" key="8">
    <source>
        <dbReference type="ARBA" id="ARBA00022842"/>
    </source>
</evidence>
<dbReference type="Proteomes" id="UP000049979">
    <property type="component" value="Unassembled WGS sequence"/>
</dbReference>
<dbReference type="EMBL" id="CVRR01000014">
    <property type="protein sequence ID" value="CRL36828.1"/>
    <property type="molecule type" value="Genomic_DNA"/>
</dbReference>
<evidence type="ECO:0000256" key="10">
    <source>
        <dbReference type="ARBA" id="ARBA00023052"/>
    </source>
</evidence>
<dbReference type="GO" id="GO:0016114">
    <property type="term" value="P:terpenoid biosynthetic process"/>
    <property type="evidence" value="ECO:0007669"/>
    <property type="project" value="InterPro"/>
</dbReference>
<keyword evidence="6" id="KW-0808">Transferase</keyword>
<dbReference type="GO" id="GO:0005829">
    <property type="term" value="C:cytosol"/>
    <property type="evidence" value="ECO:0007669"/>
    <property type="project" value="TreeGrafter"/>
</dbReference>
<dbReference type="PANTHER" id="PTHR43322">
    <property type="entry name" value="1-D-DEOXYXYLULOSE 5-PHOSPHATE SYNTHASE-RELATED"/>
    <property type="match status" value="1"/>
</dbReference>
<name>A0A0M6WJ51_9FIRM</name>
<evidence type="ECO:0000259" key="12">
    <source>
        <dbReference type="SMART" id="SM00861"/>
    </source>
</evidence>
<comment type="cofactor">
    <cofactor evidence="1">
        <name>Mg(2+)</name>
        <dbReference type="ChEBI" id="CHEBI:18420"/>
    </cofactor>
</comment>
<comment type="pathway">
    <text evidence="2">Metabolic intermediate biosynthesis; 1-deoxy-D-xylulose 5-phosphate biosynthesis; 1-deoxy-D-xylulose 5-phosphate from D-glyceraldehyde 3-phosphate and pyruvate: step 1/1.</text>
</comment>
<evidence type="ECO:0000256" key="11">
    <source>
        <dbReference type="ARBA" id="ARBA00023229"/>
    </source>
</evidence>
<dbReference type="InterPro" id="IPR009014">
    <property type="entry name" value="Transketo_C/PFOR_II"/>
</dbReference>